<dbReference type="PANTHER" id="PTHR35889">
    <property type="entry name" value="CYCLOINULO-OLIGOSACCHARIDE FRUCTANOTRANSFERASE-RELATED"/>
    <property type="match status" value="1"/>
</dbReference>
<evidence type="ECO:0000313" key="3">
    <source>
        <dbReference type="EMBL" id="MBK6975399.1"/>
    </source>
</evidence>
<keyword evidence="1" id="KW-1133">Transmembrane helix</keyword>
<organism evidence="3 4">
    <name type="scientific">Candidatus Methylophosphatis roskildensis</name>
    <dbReference type="NCBI Taxonomy" id="2899263"/>
    <lineage>
        <taxon>Bacteria</taxon>
        <taxon>Pseudomonadati</taxon>
        <taxon>Pseudomonadota</taxon>
        <taxon>Betaproteobacteria</taxon>
        <taxon>Nitrosomonadales</taxon>
        <taxon>Sterolibacteriaceae</taxon>
        <taxon>Candidatus Methylophosphatis</taxon>
    </lineage>
</organism>
<proteinExistence type="predicted"/>
<name>A0A9D7HNN7_9PROT</name>
<dbReference type="EMBL" id="JADJEV010000005">
    <property type="protein sequence ID" value="MBK6975399.1"/>
    <property type="molecule type" value="Genomic_DNA"/>
</dbReference>
<accession>A0A9D7HNN7</accession>
<evidence type="ECO:0000259" key="2">
    <source>
        <dbReference type="Pfam" id="PF07635"/>
    </source>
</evidence>
<evidence type="ECO:0000313" key="4">
    <source>
        <dbReference type="Proteomes" id="UP000807785"/>
    </source>
</evidence>
<comment type="caution">
    <text evidence="3">The sequence shown here is derived from an EMBL/GenBank/DDBJ whole genome shotgun (WGS) entry which is preliminary data.</text>
</comment>
<dbReference type="InterPro" id="IPR011429">
    <property type="entry name" value="Cyt_c_Planctomycete-type"/>
</dbReference>
<dbReference type="PANTHER" id="PTHR35889:SF3">
    <property type="entry name" value="F-BOX DOMAIN-CONTAINING PROTEIN"/>
    <property type="match status" value="1"/>
</dbReference>
<evidence type="ECO:0000256" key="1">
    <source>
        <dbReference type="SAM" id="Phobius"/>
    </source>
</evidence>
<dbReference type="Pfam" id="PF07635">
    <property type="entry name" value="PSCyt1"/>
    <property type="match status" value="1"/>
</dbReference>
<protein>
    <recommendedName>
        <fullName evidence="2">Cytochrome C Planctomycete-type domain-containing protein</fullName>
    </recommendedName>
</protein>
<dbReference type="Proteomes" id="UP000807785">
    <property type="component" value="Unassembled WGS sequence"/>
</dbReference>
<dbReference type="AlphaFoldDB" id="A0A9D7HNN7"/>
<keyword evidence="1" id="KW-0472">Membrane</keyword>
<feature type="domain" description="Cytochrome C Planctomycete-type" evidence="2">
    <location>
        <begin position="59"/>
        <end position="108"/>
    </location>
</feature>
<reference evidence="4" key="1">
    <citation type="journal article" date="2021" name="Nat. Commun.">
        <title>Connecting structure to function with the recovery of over 1000 high-quality metagenome-assembled genomes from activated sludge using long-read sequencing.</title>
        <authorList>
            <person name="Singleton C.M."/>
            <person name="Petriglieri F."/>
            <person name="Kristensen J.M."/>
            <person name="Kirkegaard R.H."/>
            <person name="Michaelsen T.Y."/>
            <person name="Andersen M.H."/>
            <person name="Kondrotaite Z."/>
            <person name="Karst S.M."/>
            <person name="Dueholm M.S."/>
            <person name="Nielsen P.H."/>
            <person name="Albertsen M."/>
        </authorList>
    </citation>
    <scope>NUCLEOTIDE SEQUENCE [LARGE SCALE GENOMIC DNA]</scope>
</reference>
<sequence>MNTVEHRRPERTRTLRASRWLFGLAVAVVGGAIMLPGCGQREVQVSFSKDVMPILQASCHECHLPGGKGTTESGLLLDSYENLMKGTKFGPVVKPGNGLGSPFNQVLEGRVDKSIRMPHGGTQIFESKVKTLRAWVDQGAKNN</sequence>
<gene>
    <name evidence="3" type="ORF">IPH26_21445</name>
</gene>
<keyword evidence="1" id="KW-0812">Transmembrane</keyword>
<feature type="transmembrane region" description="Helical" evidence="1">
    <location>
        <begin position="20"/>
        <end position="37"/>
    </location>
</feature>